<evidence type="ECO:0000256" key="1">
    <source>
        <dbReference type="ARBA" id="ARBA00004196"/>
    </source>
</evidence>
<evidence type="ECO:0000259" key="6">
    <source>
        <dbReference type="Pfam" id="PF25967"/>
    </source>
</evidence>
<dbReference type="PANTHER" id="PTHR30158">
    <property type="entry name" value="ACRA/E-RELATED COMPONENT OF DRUG EFFLUX TRANSPORTER"/>
    <property type="match status" value="1"/>
</dbReference>
<dbReference type="InterPro" id="IPR058624">
    <property type="entry name" value="MdtA-like_HH"/>
</dbReference>
<proteinExistence type="inferred from homology"/>
<dbReference type="Gene3D" id="2.40.50.100">
    <property type="match status" value="1"/>
</dbReference>
<dbReference type="SUPFAM" id="SSF111369">
    <property type="entry name" value="HlyD-like secretion proteins"/>
    <property type="match status" value="1"/>
</dbReference>
<feature type="domain" description="Multidrug resistance protein MdtA-like C-terminal permuted SH3" evidence="6">
    <location>
        <begin position="313"/>
        <end position="372"/>
    </location>
</feature>
<evidence type="ECO:0000313" key="7">
    <source>
        <dbReference type="EMBL" id="TWT52969.1"/>
    </source>
</evidence>
<dbReference type="Gene3D" id="2.40.420.20">
    <property type="match status" value="1"/>
</dbReference>
<keyword evidence="8" id="KW-1185">Reference proteome</keyword>
<dbReference type="InterPro" id="IPR058625">
    <property type="entry name" value="MdtA-like_BSH"/>
</dbReference>
<dbReference type="Pfam" id="PF25944">
    <property type="entry name" value="Beta-barrel_RND"/>
    <property type="match status" value="1"/>
</dbReference>
<evidence type="ECO:0000256" key="2">
    <source>
        <dbReference type="ARBA" id="ARBA00009477"/>
    </source>
</evidence>
<dbReference type="InterPro" id="IPR006143">
    <property type="entry name" value="RND_pump_MFP"/>
</dbReference>
<name>A0A5C5WS26_9BACT</name>
<dbReference type="Pfam" id="PF25917">
    <property type="entry name" value="BSH_RND"/>
    <property type="match status" value="1"/>
</dbReference>
<evidence type="ECO:0000313" key="8">
    <source>
        <dbReference type="Proteomes" id="UP000316598"/>
    </source>
</evidence>
<organism evidence="7 8">
    <name type="scientific">Rubripirellula amarantea</name>
    <dbReference type="NCBI Taxonomy" id="2527999"/>
    <lineage>
        <taxon>Bacteria</taxon>
        <taxon>Pseudomonadati</taxon>
        <taxon>Planctomycetota</taxon>
        <taxon>Planctomycetia</taxon>
        <taxon>Pirellulales</taxon>
        <taxon>Pirellulaceae</taxon>
        <taxon>Rubripirellula</taxon>
    </lineage>
</organism>
<dbReference type="Pfam" id="PF25967">
    <property type="entry name" value="RND-MFP_C"/>
    <property type="match status" value="1"/>
</dbReference>
<accession>A0A5C5WS26</accession>
<feature type="domain" description="Multidrug resistance protein MdtA-like barrel-sandwich hybrid" evidence="4">
    <location>
        <begin position="64"/>
        <end position="197"/>
    </location>
</feature>
<sequence>MTQHCYRLFPLLACGLIAVCGCKDASKAPATTDRAIQKVAFVPAKKELVMDHVELVGRLAANESVKIQSRVSGFLLETHFEDGQQVTKGDLLFTIEPDEYQAIYNQSLAAIDVAKTKLDLTEKTFARSKTLIENDAISKEEFDQNQSAVAEAMANLMASEADAARVKLDLDYTKVVSPISGRVDRALLDDGNYVNGGLVGGTLLTTVVSDRPIKAVASVDENVRLKFMRRQREVGGEDFKEADKLEELKIPCYLQLQDEQDFPHEGILEYAEIQVDQQTGTSLLRGVFDNNDGLLKPGMFVRIKVPVSDEYEAVLVPNTSIGTDQATNFVYVINDANEIEHRTVILGDRKDKFRVVTSGVQPGESVVVAGMQLIQPGMKVAPVLKQE</sequence>
<dbReference type="GO" id="GO:0030313">
    <property type="term" value="C:cell envelope"/>
    <property type="evidence" value="ECO:0007669"/>
    <property type="project" value="UniProtKB-SubCell"/>
</dbReference>
<dbReference type="OrthoDB" id="9816569at2"/>
<dbReference type="NCBIfam" id="TIGR01730">
    <property type="entry name" value="RND_mfp"/>
    <property type="match status" value="1"/>
</dbReference>
<dbReference type="Proteomes" id="UP000316598">
    <property type="component" value="Unassembled WGS sequence"/>
</dbReference>
<feature type="domain" description="Multidrug resistance protein MdtA-like beta-barrel" evidence="5">
    <location>
        <begin position="250"/>
        <end position="307"/>
    </location>
</feature>
<dbReference type="AlphaFoldDB" id="A0A5C5WS26"/>
<dbReference type="GO" id="GO:0046677">
    <property type="term" value="P:response to antibiotic"/>
    <property type="evidence" value="ECO:0007669"/>
    <property type="project" value="TreeGrafter"/>
</dbReference>
<dbReference type="InterPro" id="IPR058627">
    <property type="entry name" value="MdtA-like_C"/>
</dbReference>
<evidence type="ECO:0000259" key="4">
    <source>
        <dbReference type="Pfam" id="PF25917"/>
    </source>
</evidence>
<dbReference type="RefSeq" id="WP_146513261.1">
    <property type="nucleotide sequence ID" value="NZ_SJPI01000001.1"/>
</dbReference>
<dbReference type="EMBL" id="SJPI01000001">
    <property type="protein sequence ID" value="TWT52969.1"/>
    <property type="molecule type" value="Genomic_DNA"/>
</dbReference>
<comment type="similarity">
    <text evidence="2">Belongs to the membrane fusion protein (MFP) (TC 8.A.1) family.</text>
</comment>
<comment type="caution">
    <text evidence="7">The sequence shown here is derived from an EMBL/GenBank/DDBJ whole genome shotgun (WGS) entry which is preliminary data.</text>
</comment>
<dbReference type="PANTHER" id="PTHR30158:SF10">
    <property type="entry name" value="CATION EFFLUX PUMP"/>
    <property type="match status" value="1"/>
</dbReference>
<dbReference type="GO" id="GO:0022857">
    <property type="term" value="F:transmembrane transporter activity"/>
    <property type="evidence" value="ECO:0007669"/>
    <property type="project" value="InterPro"/>
</dbReference>
<dbReference type="Pfam" id="PF25876">
    <property type="entry name" value="HH_MFP_RND"/>
    <property type="match status" value="1"/>
</dbReference>
<dbReference type="PROSITE" id="PS51257">
    <property type="entry name" value="PROKAR_LIPOPROTEIN"/>
    <property type="match status" value="1"/>
</dbReference>
<feature type="domain" description="Multidrug resistance protein MdtA-like alpha-helical hairpin" evidence="3">
    <location>
        <begin position="112"/>
        <end position="173"/>
    </location>
</feature>
<evidence type="ECO:0000259" key="5">
    <source>
        <dbReference type="Pfam" id="PF25944"/>
    </source>
</evidence>
<evidence type="ECO:0000259" key="3">
    <source>
        <dbReference type="Pfam" id="PF25876"/>
    </source>
</evidence>
<protein>
    <submittedName>
        <fullName evidence="7">Multidrug efflux pump subunit AcrA</fullName>
    </submittedName>
</protein>
<reference evidence="7 8" key="1">
    <citation type="submission" date="2019-02" db="EMBL/GenBank/DDBJ databases">
        <title>Deep-cultivation of Planctomycetes and their phenomic and genomic characterization uncovers novel biology.</title>
        <authorList>
            <person name="Wiegand S."/>
            <person name="Jogler M."/>
            <person name="Boedeker C."/>
            <person name="Pinto D."/>
            <person name="Vollmers J."/>
            <person name="Rivas-Marin E."/>
            <person name="Kohn T."/>
            <person name="Peeters S.H."/>
            <person name="Heuer A."/>
            <person name="Rast P."/>
            <person name="Oberbeckmann S."/>
            <person name="Bunk B."/>
            <person name="Jeske O."/>
            <person name="Meyerdierks A."/>
            <person name="Storesund J.E."/>
            <person name="Kallscheuer N."/>
            <person name="Luecker S."/>
            <person name="Lage O.M."/>
            <person name="Pohl T."/>
            <person name="Merkel B.J."/>
            <person name="Hornburger P."/>
            <person name="Mueller R.-W."/>
            <person name="Bruemmer F."/>
            <person name="Labrenz M."/>
            <person name="Spormann A.M."/>
            <person name="Op Den Camp H."/>
            <person name="Overmann J."/>
            <person name="Amann R."/>
            <person name="Jetten M.S.M."/>
            <person name="Mascher T."/>
            <person name="Medema M.H."/>
            <person name="Devos D.P."/>
            <person name="Kaster A.-K."/>
            <person name="Ovreas L."/>
            <person name="Rohde M."/>
            <person name="Galperin M.Y."/>
            <person name="Jogler C."/>
        </authorList>
    </citation>
    <scope>NUCLEOTIDE SEQUENCE [LARGE SCALE GENOMIC DNA]</scope>
    <source>
        <strain evidence="7 8">Pla22</strain>
    </source>
</reference>
<dbReference type="FunFam" id="2.40.420.20:FF:000001">
    <property type="entry name" value="Efflux RND transporter periplasmic adaptor subunit"/>
    <property type="match status" value="1"/>
</dbReference>
<dbReference type="Gene3D" id="1.10.287.470">
    <property type="entry name" value="Helix hairpin bin"/>
    <property type="match status" value="1"/>
</dbReference>
<gene>
    <name evidence="7" type="primary">acrA</name>
    <name evidence="7" type="ORF">Pla22_05970</name>
</gene>
<comment type="subcellular location">
    <subcellularLocation>
        <location evidence="1">Cell envelope</location>
    </subcellularLocation>
</comment>
<dbReference type="GO" id="GO:0005886">
    <property type="term" value="C:plasma membrane"/>
    <property type="evidence" value="ECO:0007669"/>
    <property type="project" value="TreeGrafter"/>
</dbReference>
<dbReference type="Gene3D" id="2.40.30.170">
    <property type="match status" value="1"/>
</dbReference>
<dbReference type="InterPro" id="IPR058626">
    <property type="entry name" value="MdtA-like_b-barrel"/>
</dbReference>